<name>A0A0L0QRL8_VIRPA</name>
<dbReference type="InterPro" id="IPR021560">
    <property type="entry name" value="DUF3021"/>
</dbReference>
<evidence type="ECO:0000256" key="1">
    <source>
        <dbReference type="SAM" id="Phobius"/>
    </source>
</evidence>
<keyword evidence="3" id="KW-1185">Reference proteome</keyword>
<feature type="transmembrane region" description="Helical" evidence="1">
    <location>
        <begin position="39"/>
        <end position="60"/>
    </location>
</feature>
<keyword evidence="1" id="KW-0812">Transmembrane</keyword>
<evidence type="ECO:0000313" key="3">
    <source>
        <dbReference type="Proteomes" id="UP000036780"/>
    </source>
</evidence>
<dbReference type="Pfam" id="PF11457">
    <property type="entry name" value="DUF3021"/>
    <property type="match status" value="1"/>
</dbReference>
<keyword evidence="1" id="KW-0472">Membrane</keyword>
<reference evidence="3" key="1">
    <citation type="submission" date="2015-07" db="EMBL/GenBank/DDBJ databases">
        <title>Fjat-10053 dsm26.</title>
        <authorList>
            <person name="Liu B."/>
            <person name="Wang J."/>
            <person name="Zhu Y."/>
            <person name="Liu G."/>
            <person name="Chen Q."/>
            <person name="Chen Z."/>
            <person name="Lan J."/>
            <person name="Che J."/>
            <person name="Ge C."/>
            <person name="Shi H."/>
            <person name="Pan Z."/>
            <person name="Liu X."/>
        </authorList>
    </citation>
    <scope>NUCLEOTIDE SEQUENCE [LARGE SCALE GENOMIC DNA]</scope>
    <source>
        <strain evidence="3">DSM 26</strain>
    </source>
</reference>
<evidence type="ECO:0000313" key="2">
    <source>
        <dbReference type="EMBL" id="KNE21249.1"/>
    </source>
</evidence>
<protein>
    <submittedName>
        <fullName evidence="2">Uncharacterized protein</fullName>
    </submittedName>
</protein>
<proteinExistence type="predicted"/>
<dbReference type="EMBL" id="LGTO01000005">
    <property type="protein sequence ID" value="KNE21249.1"/>
    <property type="molecule type" value="Genomic_DNA"/>
</dbReference>
<accession>A0A0L0QRL8</accession>
<dbReference type="OrthoDB" id="2735472at2"/>
<organism evidence="2 3">
    <name type="scientific">Virgibacillus pantothenticus</name>
    <dbReference type="NCBI Taxonomy" id="1473"/>
    <lineage>
        <taxon>Bacteria</taxon>
        <taxon>Bacillati</taxon>
        <taxon>Bacillota</taxon>
        <taxon>Bacilli</taxon>
        <taxon>Bacillales</taxon>
        <taxon>Bacillaceae</taxon>
        <taxon>Virgibacillus</taxon>
    </lineage>
</organism>
<feature type="transmembrane region" description="Helical" evidence="1">
    <location>
        <begin position="72"/>
        <end position="92"/>
    </location>
</feature>
<comment type="caution">
    <text evidence="2">The sequence shown here is derived from an EMBL/GenBank/DDBJ whole genome shotgun (WGS) entry which is preliminary data.</text>
</comment>
<dbReference type="PATRIC" id="fig|1473.5.peg.4222"/>
<dbReference type="Proteomes" id="UP000036780">
    <property type="component" value="Unassembled WGS sequence"/>
</dbReference>
<gene>
    <name evidence="2" type="ORF">AFK71_06095</name>
</gene>
<dbReference type="AlphaFoldDB" id="A0A0L0QRL8"/>
<dbReference type="RefSeq" id="WP_050350666.1">
    <property type="nucleotide sequence ID" value="NZ_CP073011.1"/>
</dbReference>
<feature type="transmembrane region" description="Helical" evidence="1">
    <location>
        <begin position="98"/>
        <end position="120"/>
    </location>
</feature>
<dbReference type="GeneID" id="66873034"/>
<feature type="transmembrane region" description="Helical" evidence="1">
    <location>
        <begin position="12"/>
        <end position="33"/>
    </location>
</feature>
<keyword evidence="1" id="KW-1133">Transmembrane helix</keyword>
<sequence>MIAKILRRMIYGIAYGAIAVFTALTILMILNVTLPIFQIWLYTLASLALGIYYGLASFIFELESWSPLKKTLVHYSLSITIYFTFALSLHWVPFHWKAILVTIMGFTIVYALFWFGYTLYYKRVESSLNDTLQKNK</sequence>